<evidence type="ECO:0000313" key="4">
    <source>
        <dbReference type="Proteomes" id="UP001161247"/>
    </source>
</evidence>
<organism evidence="3 4">
    <name type="scientific">Oldenlandia corymbosa var. corymbosa</name>
    <dbReference type="NCBI Taxonomy" id="529605"/>
    <lineage>
        <taxon>Eukaryota</taxon>
        <taxon>Viridiplantae</taxon>
        <taxon>Streptophyta</taxon>
        <taxon>Embryophyta</taxon>
        <taxon>Tracheophyta</taxon>
        <taxon>Spermatophyta</taxon>
        <taxon>Magnoliopsida</taxon>
        <taxon>eudicotyledons</taxon>
        <taxon>Gunneridae</taxon>
        <taxon>Pentapetalae</taxon>
        <taxon>asterids</taxon>
        <taxon>lamiids</taxon>
        <taxon>Gentianales</taxon>
        <taxon>Rubiaceae</taxon>
        <taxon>Rubioideae</taxon>
        <taxon>Spermacoceae</taxon>
        <taxon>Hedyotis-Oldenlandia complex</taxon>
        <taxon>Oldenlandia</taxon>
    </lineage>
</organism>
<feature type="compositionally biased region" description="Basic and acidic residues" evidence="2">
    <location>
        <begin position="18"/>
        <end position="57"/>
    </location>
</feature>
<evidence type="ECO:0000313" key="3">
    <source>
        <dbReference type="EMBL" id="CAI9097438.1"/>
    </source>
</evidence>
<dbReference type="AlphaFoldDB" id="A0AAV1CS63"/>
<evidence type="ECO:0000256" key="1">
    <source>
        <dbReference type="ARBA" id="ARBA00010975"/>
    </source>
</evidence>
<dbReference type="EMBL" id="OX459120">
    <property type="protein sequence ID" value="CAI9097438.1"/>
    <property type="molecule type" value="Genomic_DNA"/>
</dbReference>
<name>A0AAV1CS63_OLDCO</name>
<dbReference type="Proteomes" id="UP001161247">
    <property type="component" value="Chromosome 3"/>
</dbReference>
<feature type="region of interest" description="Disordered" evidence="2">
    <location>
        <begin position="1"/>
        <end position="146"/>
    </location>
</feature>
<accession>A0AAV1CS63</accession>
<comment type="similarity">
    <text evidence="1">Belongs to the LEA type 1 family.</text>
</comment>
<feature type="compositionally biased region" description="Low complexity" evidence="2">
    <location>
        <begin position="105"/>
        <end position="121"/>
    </location>
</feature>
<protein>
    <submittedName>
        <fullName evidence="3">OLC1v1033868C1</fullName>
    </submittedName>
</protein>
<gene>
    <name evidence="3" type="ORF">OLC1_LOCUS7924</name>
</gene>
<reference evidence="3" key="1">
    <citation type="submission" date="2023-03" db="EMBL/GenBank/DDBJ databases">
        <authorList>
            <person name="Julca I."/>
        </authorList>
    </citation>
    <scope>NUCLEOTIDE SEQUENCE</scope>
</reference>
<dbReference type="PANTHER" id="PTHR33493">
    <property type="entry name" value="LATE EMBRYOGENESIS ABUNDANT PROTEIN 6-RELATED"/>
    <property type="match status" value="1"/>
</dbReference>
<sequence>MQRAKEAASNVAASAKSGMEKTKATMEEKAEKMATRDPARKEMAAEKRDERYQEAELGKQGAYDQNAAAKQTRGVGQGFTTGGGRAGEDYPAGGTGAFEGAQYPSGANTGSRATTGTTGTHGTRRPSDDEPDIVTPNVGFDAGPTF</sequence>
<dbReference type="InterPro" id="IPR005513">
    <property type="entry name" value="LEA_1"/>
</dbReference>
<dbReference type="Pfam" id="PF03760">
    <property type="entry name" value="LEA_1"/>
    <property type="match status" value="1"/>
</dbReference>
<keyword evidence="4" id="KW-1185">Reference proteome</keyword>
<evidence type="ECO:0000256" key="2">
    <source>
        <dbReference type="SAM" id="MobiDB-lite"/>
    </source>
</evidence>
<feature type="compositionally biased region" description="Gly residues" evidence="2">
    <location>
        <begin position="75"/>
        <end position="85"/>
    </location>
</feature>
<feature type="compositionally biased region" description="Low complexity" evidence="2">
    <location>
        <begin position="7"/>
        <end position="17"/>
    </location>
</feature>
<dbReference type="GO" id="GO:0009793">
    <property type="term" value="P:embryo development ending in seed dormancy"/>
    <property type="evidence" value="ECO:0007669"/>
    <property type="project" value="InterPro"/>
</dbReference>
<dbReference type="PANTHER" id="PTHR33493:SF2">
    <property type="entry name" value="LATE EMBRYOGENESIS ABUNDANT PROTEIN 46"/>
    <property type="match status" value="1"/>
</dbReference>
<proteinExistence type="inferred from homology"/>